<evidence type="ECO:0008006" key="4">
    <source>
        <dbReference type="Google" id="ProtNLM"/>
    </source>
</evidence>
<feature type="region of interest" description="Disordered" evidence="1">
    <location>
        <begin position="259"/>
        <end position="283"/>
    </location>
</feature>
<dbReference type="Gene3D" id="1.25.40.10">
    <property type="entry name" value="Tetratricopeptide repeat domain"/>
    <property type="match status" value="1"/>
</dbReference>
<evidence type="ECO:0000313" key="2">
    <source>
        <dbReference type="EMBL" id="KFL35754.1"/>
    </source>
</evidence>
<evidence type="ECO:0000313" key="3">
    <source>
        <dbReference type="Proteomes" id="UP000029085"/>
    </source>
</evidence>
<dbReference type="Proteomes" id="UP000029085">
    <property type="component" value="Unassembled WGS sequence"/>
</dbReference>
<gene>
    <name evidence="2" type="ORF">N788_06835</name>
</gene>
<comment type="caution">
    <text evidence="2">The sequence shown here is derived from an EMBL/GenBank/DDBJ whole genome shotgun (WGS) entry which is preliminary data.</text>
</comment>
<dbReference type="AlphaFoldDB" id="A0A087MFV1"/>
<dbReference type="EMBL" id="AVCJ01000048">
    <property type="protein sequence ID" value="KFL35754.1"/>
    <property type="molecule type" value="Genomic_DNA"/>
</dbReference>
<dbReference type="InterPro" id="IPR011990">
    <property type="entry name" value="TPR-like_helical_dom_sf"/>
</dbReference>
<name>A0A087MFV1_9GAMM</name>
<organism evidence="2 3">
    <name type="scientific">Arenimonas donghaensis DSM 18148 = HO3-R19</name>
    <dbReference type="NCBI Taxonomy" id="1121014"/>
    <lineage>
        <taxon>Bacteria</taxon>
        <taxon>Pseudomonadati</taxon>
        <taxon>Pseudomonadota</taxon>
        <taxon>Gammaproteobacteria</taxon>
        <taxon>Lysobacterales</taxon>
        <taxon>Lysobacteraceae</taxon>
        <taxon>Arenimonas</taxon>
    </lineage>
</organism>
<reference evidence="2 3" key="2">
    <citation type="journal article" date="2015" name="Stand. Genomic Sci.">
        <title>High quality draft genomic sequence of Arenimonas donghaensis DSM 18148(T).</title>
        <authorList>
            <person name="Chen F."/>
            <person name="Wang H."/>
            <person name="Cao Y."/>
            <person name="Li X."/>
            <person name="Wang G."/>
        </authorList>
    </citation>
    <scope>NUCLEOTIDE SEQUENCE [LARGE SCALE GENOMIC DNA]</scope>
    <source>
        <strain evidence="2 3">HO3-R19</strain>
    </source>
</reference>
<keyword evidence="3" id="KW-1185">Reference proteome</keyword>
<reference evidence="3" key="1">
    <citation type="submission" date="2013-08" db="EMBL/GenBank/DDBJ databases">
        <title>Genome sequencing of Arenimonas donghaensis.</title>
        <authorList>
            <person name="Chen F."/>
            <person name="Wang G."/>
        </authorList>
    </citation>
    <scope>NUCLEOTIDE SEQUENCE [LARGE SCALE GENOMIC DNA]</scope>
    <source>
        <strain evidence="3">HO3-R19</strain>
    </source>
</reference>
<evidence type="ECO:0000256" key="1">
    <source>
        <dbReference type="SAM" id="MobiDB-lite"/>
    </source>
</evidence>
<sequence>MTAAGEGEDLPPLPPKGIPIDQAAPLLAAHARAGHARAACRLALELLSCRFTLGQDGLRGLHSLSAERHAAQGNLEAAIRIDQQSMAVAESASACRRVEPALHEDAVSLLSQAARAGVPYAMYLYGTGEHYRYRDIGFAATPEFDQWRRSAPGMMLAARDAGIPEAAAFLARAYSQDVGLAYALFPDDQVQANAHWQLQSLLGSGATSGHFPFMFDRLDAAQERESIERARRWHKEAFASGVFHNLSSSDMPYFPGTHGSMASSDCQGPAPRTSVGTLRQAGD</sequence>
<accession>A0A087MFV1</accession>
<dbReference type="PATRIC" id="fig|1121014.3.peg.2270"/>
<proteinExistence type="predicted"/>
<protein>
    <recommendedName>
        <fullName evidence="4">Sel1 repeat family protein</fullName>
    </recommendedName>
</protein>